<accession>A0A5J5DCA7</accession>
<organism evidence="2 3">
    <name type="scientific">Etheostoma spectabile</name>
    <name type="common">orangethroat darter</name>
    <dbReference type="NCBI Taxonomy" id="54343"/>
    <lineage>
        <taxon>Eukaryota</taxon>
        <taxon>Metazoa</taxon>
        <taxon>Chordata</taxon>
        <taxon>Craniata</taxon>
        <taxon>Vertebrata</taxon>
        <taxon>Euteleostomi</taxon>
        <taxon>Actinopterygii</taxon>
        <taxon>Neopterygii</taxon>
        <taxon>Teleostei</taxon>
        <taxon>Neoteleostei</taxon>
        <taxon>Acanthomorphata</taxon>
        <taxon>Eupercaria</taxon>
        <taxon>Perciformes</taxon>
        <taxon>Percoidei</taxon>
        <taxon>Percidae</taxon>
        <taxon>Etheostomatinae</taxon>
        <taxon>Etheostoma</taxon>
    </lineage>
</organism>
<proteinExistence type="predicted"/>
<evidence type="ECO:0000313" key="2">
    <source>
        <dbReference type="EMBL" id="KAA8590436.1"/>
    </source>
</evidence>
<dbReference type="EMBL" id="VOFY01000008">
    <property type="protein sequence ID" value="KAA8590436.1"/>
    <property type="molecule type" value="Genomic_DNA"/>
</dbReference>
<name>A0A5J5DCA7_9PERO</name>
<evidence type="ECO:0000313" key="3">
    <source>
        <dbReference type="Proteomes" id="UP000327493"/>
    </source>
</evidence>
<comment type="caution">
    <text evidence="2">The sequence shown here is derived from an EMBL/GenBank/DDBJ whole genome shotgun (WGS) entry which is preliminary data.</text>
</comment>
<keyword evidence="3" id="KW-1185">Reference proteome</keyword>
<feature type="non-terminal residue" evidence="2">
    <location>
        <position position="1"/>
    </location>
</feature>
<dbReference type="AlphaFoldDB" id="A0A5J5DCA7"/>
<feature type="non-terminal residue" evidence="2">
    <location>
        <position position="309"/>
    </location>
</feature>
<sequence>GTSLLLPFNISGNGGRRRVIVEGGGRRGAEDLKNPSCIGTSMEVLFGMKSAGVVVVMLCLRQRPSLLLRIVLHPRPAELAAAGGEDAGGPTRRRTSRARSSQEEDDAPTHTHHGRSSTATGQGFGIGARSPSCASLATSFGPPHEWPCSLEVSGQHPMCRLASTQQMDSCRSFSPAAPASPPSCSRLLCQHPPPPPPPPPCSILTSSLSLLTTSSSPALLRPSSHCTHSWAPPAAMYCVNTPGSFHCFRLRPGSATTSPGTAAAAQISTSVKTDAQLHSGPVCDTYGGFQCAALDCLTWRTPRTSERHQ</sequence>
<gene>
    <name evidence="2" type="ORF">FQN60_014370</name>
</gene>
<evidence type="ECO:0000256" key="1">
    <source>
        <dbReference type="SAM" id="MobiDB-lite"/>
    </source>
</evidence>
<feature type="region of interest" description="Disordered" evidence="1">
    <location>
        <begin position="80"/>
        <end position="124"/>
    </location>
</feature>
<dbReference type="Proteomes" id="UP000327493">
    <property type="component" value="Chromosome 8"/>
</dbReference>
<reference evidence="2 3" key="1">
    <citation type="submission" date="2019-08" db="EMBL/GenBank/DDBJ databases">
        <title>A chromosome-level genome assembly, high-density linkage maps, and genome scans reveal the genomic architecture of hybrid incompatibilities underlying speciation via character displacement in darters (Percidae: Etheostominae).</title>
        <authorList>
            <person name="Moran R.L."/>
            <person name="Catchen J.M."/>
            <person name="Fuller R.C."/>
        </authorList>
    </citation>
    <scope>NUCLEOTIDE SEQUENCE [LARGE SCALE GENOMIC DNA]</scope>
    <source>
        <strain evidence="2">EspeVRDwgs_2016</strain>
        <tissue evidence="2">Muscle</tissue>
    </source>
</reference>
<protein>
    <submittedName>
        <fullName evidence="2">Uncharacterized protein</fullName>
    </submittedName>
</protein>